<gene>
    <name evidence="2" type="ORF">D7D52_28315</name>
</gene>
<keyword evidence="3" id="KW-1185">Reference proteome</keyword>
<dbReference type="AlphaFoldDB" id="A0A386ZHN5"/>
<dbReference type="KEGG" id="nyu:D7D52_28315"/>
<protein>
    <submittedName>
        <fullName evidence="2">Uncharacterized protein</fullName>
    </submittedName>
</protein>
<dbReference type="Pfam" id="PF14440">
    <property type="entry name" value="XOO_2897-deam"/>
    <property type="match status" value="1"/>
</dbReference>
<sequence>MLVSALSTRRNRGVAAVPCPGLGCEPAVRDRSGGPMNRLKRHSTSRIAMLGGILSALVIAAGCATSVSGHPVAGPNTAPFYAAVVDLMSQSAAHYTGSSAQGGAWDVRATAGGEVVAKAGSGADSTDVLVVDGKTYAKPPKSKIAANLPRGATLSSVQGKWLTGDDDLTTGIPSGALSPHELAKQLLQALDRTTAFPRVGDPTVQIGSDQAYEVPTPIGTLAVSSTAPYRVLRLSPPDGTGPTTTTQSLDAPGGILGGQGDQAAPIMFVAMTPADREQVYNDIVNQTQTLSNSMDVGINFQFDPSGDLNCTEAACTVTSKVTTSTTATRKATLSGNVSAVMKASLTVEGRPSAGCSTAQTLPISGNSVMSCVDTSVAAITSDIRAAKRAEAQAKANAEGHDVYLNWDVHVSAQIEVTATAMIQAEIDRMVTVVRTEADNARNRSTCGQTCTYTQTPYNSDKLGQAANRARHTGAGSNGNIMVALVPGWNDPTTGDLVTGTGDSQPDNATGKSEDDLVNKLSAKGFKPDQITGLYSEHQPCFSTCNSKLAPNLKPGTQVGYSVSWLPNDADALAASNSLIDRLSSEYGGAQHK</sequence>
<dbReference type="InterPro" id="IPR032722">
    <property type="entry name" value="Deaminase_XOO_2897"/>
</dbReference>
<dbReference type="Proteomes" id="UP000267164">
    <property type="component" value="Chromosome"/>
</dbReference>
<reference evidence="2 3" key="1">
    <citation type="submission" date="2018-09" db="EMBL/GenBank/DDBJ databases">
        <title>Nocardia yunnanensis sp. nov., an actinomycete isolated from a soil sample.</title>
        <authorList>
            <person name="Zhang J."/>
        </authorList>
    </citation>
    <scope>NUCLEOTIDE SEQUENCE [LARGE SCALE GENOMIC DNA]</scope>
    <source>
        <strain evidence="2 3">CFHS0054</strain>
    </source>
</reference>
<name>A0A386ZHN5_9NOCA</name>
<dbReference type="OrthoDB" id="4499611at2"/>
<keyword evidence="1" id="KW-0472">Membrane</keyword>
<organism evidence="2 3">
    <name type="scientific">Nocardia yunnanensis</name>
    <dbReference type="NCBI Taxonomy" id="2382165"/>
    <lineage>
        <taxon>Bacteria</taxon>
        <taxon>Bacillati</taxon>
        <taxon>Actinomycetota</taxon>
        <taxon>Actinomycetes</taxon>
        <taxon>Mycobacteriales</taxon>
        <taxon>Nocardiaceae</taxon>
        <taxon>Nocardia</taxon>
    </lineage>
</organism>
<evidence type="ECO:0000256" key="1">
    <source>
        <dbReference type="SAM" id="Phobius"/>
    </source>
</evidence>
<dbReference type="EMBL" id="CP032568">
    <property type="protein sequence ID" value="AYF77068.1"/>
    <property type="molecule type" value="Genomic_DNA"/>
</dbReference>
<accession>A0A386ZHN5</accession>
<evidence type="ECO:0000313" key="2">
    <source>
        <dbReference type="EMBL" id="AYF77068.1"/>
    </source>
</evidence>
<keyword evidence="1" id="KW-1133">Transmembrane helix</keyword>
<evidence type="ECO:0000313" key="3">
    <source>
        <dbReference type="Proteomes" id="UP000267164"/>
    </source>
</evidence>
<keyword evidence="1" id="KW-0812">Transmembrane</keyword>
<proteinExistence type="predicted"/>
<feature type="transmembrane region" description="Helical" evidence="1">
    <location>
        <begin position="47"/>
        <end position="67"/>
    </location>
</feature>